<proteinExistence type="predicted"/>
<evidence type="ECO:0000313" key="1">
    <source>
        <dbReference type="EMBL" id="SVA14297.1"/>
    </source>
</evidence>
<gene>
    <name evidence="1" type="ORF">METZ01_LOCUS67151</name>
</gene>
<organism evidence="1">
    <name type="scientific">marine metagenome</name>
    <dbReference type="NCBI Taxonomy" id="408172"/>
    <lineage>
        <taxon>unclassified sequences</taxon>
        <taxon>metagenomes</taxon>
        <taxon>ecological metagenomes</taxon>
    </lineage>
</organism>
<sequence length="73" mass="8140">MKKVFPVKLLGPPRFTSPASKWFSIKNEKFFKECFFSFKVEEQLLKDTDSFCAGTKSGHSLAETGLPAAHSAL</sequence>
<dbReference type="EMBL" id="UINC01004433">
    <property type="protein sequence ID" value="SVA14297.1"/>
    <property type="molecule type" value="Genomic_DNA"/>
</dbReference>
<name>A0A381THP4_9ZZZZ</name>
<dbReference type="AlphaFoldDB" id="A0A381THP4"/>
<accession>A0A381THP4</accession>
<reference evidence="1" key="1">
    <citation type="submission" date="2018-05" db="EMBL/GenBank/DDBJ databases">
        <authorList>
            <person name="Lanie J.A."/>
            <person name="Ng W.-L."/>
            <person name="Kazmierczak K.M."/>
            <person name="Andrzejewski T.M."/>
            <person name="Davidsen T.M."/>
            <person name="Wayne K.J."/>
            <person name="Tettelin H."/>
            <person name="Glass J.I."/>
            <person name="Rusch D."/>
            <person name="Podicherti R."/>
            <person name="Tsui H.-C.T."/>
            <person name="Winkler M.E."/>
        </authorList>
    </citation>
    <scope>NUCLEOTIDE SEQUENCE</scope>
</reference>
<protein>
    <submittedName>
        <fullName evidence="1">Uncharacterized protein</fullName>
    </submittedName>
</protein>